<accession>A0ABR8LSY3</accession>
<comment type="caution">
    <text evidence="2">The sequence shown here is derived from an EMBL/GenBank/DDBJ whole genome shotgun (WGS) entry which is preliminary data.</text>
</comment>
<evidence type="ECO:0000256" key="1">
    <source>
        <dbReference type="SAM" id="SignalP"/>
    </source>
</evidence>
<protein>
    <submittedName>
        <fullName evidence="2">Uncharacterized protein</fullName>
    </submittedName>
</protein>
<sequence length="153" mass="16877">MKKLIFTLAIITSTIFSVNAAELDLLDTQLFNNNTTIINKDPEKKKVTKTKIYQWTVKTSTGVFTGTADNLEAANNQIASLAQSSTILEKEISSIYLNNAKNTDRIYTWGVETDRGFATGVATSLDQANQMVKLMGNTEVAKSKIIESFKSTK</sequence>
<feature type="signal peptide" evidence="1">
    <location>
        <begin position="1"/>
        <end position="20"/>
    </location>
</feature>
<gene>
    <name evidence="2" type="ORF">IEG06_07540</name>
</gene>
<dbReference type="EMBL" id="JACXXH010000003">
    <property type="protein sequence ID" value="MBD3863301.1"/>
    <property type="molecule type" value="Genomic_DNA"/>
</dbReference>
<dbReference type="Proteomes" id="UP000627521">
    <property type="component" value="Unassembled WGS sequence"/>
</dbReference>
<reference evidence="2 3" key="1">
    <citation type="submission" date="2020-09" db="EMBL/GenBank/DDBJ databases">
        <title>Bacillus nautilus sp. nov., Chryseoglobus crepusculi sp. nov, and Psychrobacter noctis sp. nov., isolated from deep-sea sponges from the equatorial Atlantic.</title>
        <authorList>
            <person name="Stennett H.L."/>
            <person name="Williams S.E."/>
        </authorList>
    </citation>
    <scope>NUCLEOTIDE SEQUENCE [LARGE SCALE GENOMIC DNA]</scope>
    <source>
        <strain evidence="2 3">28M-24</strain>
    </source>
</reference>
<keyword evidence="3" id="KW-1185">Reference proteome</keyword>
<proteinExistence type="predicted"/>
<organism evidence="2 3">
    <name type="scientific">Olleya marilimosa</name>
    <dbReference type="NCBI Taxonomy" id="272164"/>
    <lineage>
        <taxon>Bacteria</taxon>
        <taxon>Pseudomonadati</taxon>
        <taxon>Bacteroidota</taxon>
        <taxon>Flavobacteriia</taxon>
        <taxon>Flavobacteriales</taxon>
        <taxon>Flavobacteriaceae</taxon>
    </lineage>
</organism>
<feature type="chain" id="PRO_5046463945" evidence="1">
    <location>
        <begin position="21"/>
        <end position="153"/>
    </location>
</feature>
<dbReference type="RefSeq" id="WP_191099633.1">
    <property type="nucleotide sequence ID" value="NZ_JACXXF010000003.1"/>
</dbReference>
<keyword evidence="1" id="KW-0732">Signal</keyword>
<evidence type="ECO:0000313" key="3">
    <source>
        <dbReference type="Proteomes" id="UP000627521"/>
    </source>
</evidence>
<evidence type="ECO:0000313" key="2">
    <source>
        <dbReference type="EMBL" id="MBD3863301.1"/>
    </source>
</evidence>
<name>A0ABR8LSY3_9FLAO</name>